<dbReference type="InterPro" id="IPR029510">
    <property type="entry name" value="Ald_DH_CS_GLU"/>
</dbReference>
<name>A0A2N3Y1H9_SACSN</name>
<evidence type="ECO:0000256" key="1">
    <source>
        <dbReference type="ARBA" id="ARBA00009986"/>
    </source>
</evidence>
<dbReference type="PANTHER" id="PTHR42804:SF1">
    <property type="entry name" value="ALDEHYDE DEHYDROGENASE-RELATED"/>
    <property type="match status" value="1"/>
</dbReference>
<dbReference type="AlphaFoldDB" id="A0A2N3Y1H9"/>
<dbReference type="PANTHER" id="PTHR42804">
    <property type="entry name" value="ALDEHYDE DEHYDROGENASE"/>
    <property type="match status" value="1"/>
</dbReference>
<dbReference type="Gene3D" id="3.40.605.10">
    <property type="entry name" value="Aldehyde Dehydrogenase, Chain A, domain 1"/>
    <property type="match status" value="1"/>
</dbReference>
<proteinExistence type="inferred from homology"/>
<dbReference type="RefSeq" id="WP_010313924.1">
    <property type="nucleotide sequence ID" value="NZ_CP061007.1"/>
</dbReference>
<dbReference type="Gene3D" id="3.40.309.10">
    <property type="entry name" value="Aldehyde Dehydrogenase, Chain A, domain 2"/>
    <property type="match status" value="1"/>
</dbReference>
<dbReference type="EMBL" id="PJNB01000001">
    <property type="protein sequence ID" value="PKW16767.1"/>
    <property type="molecule type" value="Genomic_DNA"/>
</dbReference>
<protein>
    <submittedName>
        <fullName evidence="6">Betaine-aldehyde dehydrogenase</fullName>
    </submittedName>
</protein>
<dbReference type="InterPro" id="IPR016163">
    <property type="entry name" value="Ald_DH_C"/>
</dbReference>
<feature type="domain" description="Aldehyde dehydrogenase" evidence="5">
    <location>
        <begin position="23"/>
        <end position="482"/>
    </location>
</feature>
<evidence type="ECO:0000313" key="6">
    <source>
        <dbReference type="EMBL" id="PKW16767.1"/>
    </source>
</evidence>
<comment type="caution">
    <text evidence="6">The sequence shown here is derived from an EMBL/GenBank/DDBJ whole genome shotgun (WGS) entry which is preliminary data.</text>
</comment>
<keyword evidence="2 4" id="KW-0560">Oxidoreductase</keyword>
<evidence type="ECO:0000256" key="4">
    <source>
        <dbReference type="RuleBase" id="RU003345"/>
    </source>
</evidence>
<keyword evidence="7" id="KW-1185">Reference proteome</keyword>
<evidence type="ECO:0000256" key="2">
    <source>
        <dbReference type="ARBA" id="ARBA00023002"/>
    </source>
</evidence>
<dbReference type="FunFam" id="3.40.309.10:FF:000009">
    <property type="entry name" value="Aldehyde dehydrogenase A"/>
    <property type="match status" value="1"/>
</dbReference>
<dbReference type="InterPro" id="IPR016161">
    <property type="entry name" value="Ald_DH/histidinol_DH"/>
</dbReference>
<dbReference type="GO" id="GO:0016620">
    <property type="term" value="F:oxidoreductase activity, acting on the aldehyde or oxo group of donors, NAD or NADP as acceptor"/>
    <property type="evidence" value="ECO:0007669"/>
    <property type="project" value="InterPro"/>
</dbReference>
<dbReference type="Pfam" id="PF00171">
    <property type="entry name" value="Aldedh"/>
    <property type="match status" value="1"/>
</dbReference>
<dbReference type="PROSITE" id="PS00687">
    <property type="entry name" value="ALDEHYDE_DEHYDR_GLU"/>
    <property type="match status" value="1"/>
</dbReference>
<organism evidence="6 7">
    <name type="scientific">Saccharopolyspora spinosa</name>
    <dbReference type="NCBI Taxonomy" id="60894"/>
    <lineage>
        <taxon>Bacteria</taxon>
        <taxon>Bacillati</taxon>
        <taxon>Actinomycetota</taxon>
        <taxon>Actinomycetes</taxon>
        <taxon>Pseudonocardiales</taxon>
        <taxon>Pseudonocardiaceae</taxon>
        <taxon>Saccharopolyspora</taxon>
    </lineage>
</organism>
<reference evidence="6" key="1">
    <citation type="submission" date="2017-12" db="EMBL/GenBank/DDBJ databases">
        <title>Sequencing the genomes of 1000 Actinobacteria strains.</title>
        <authorList>
            <person name="Klenk H.-P."/>
        </authorList>
    </citation>
    <scope>NUCLEOTIDE SEQUENCE [LARGE SCALE GENOMIC DNA]</scope>
    <source>
        <strain evidence="6">DSM 44228</strain>
    </source>
</reference>
<evidence type="ECO:0000259" key="5">
    <source>
        <dbReference type="Pfam" id="PF00171"/>
    </source>
</evidence>
<dbReference type="SUPFAM" id="SSF53720">
    <property type="entry name" value="ALDH-like"/>
    <property type="match status" value="1"/>
</dbReference>
<sequence length="486" mass="51462">MTVSIERRVEVPHPRELFLGGHWTKPLSAHTIPVVSPIDGSVLCELPEVSRDDAARAIAAARAVAESGSWSVLSPADRANAVAKYLDELEAMLPQINDAWVNEVGVPAQVAVAFGGAMSLAGRDSIRLARELPFTEVRETAGGRVVVTREPLGPVLAILTYNGPTTEIGLSVIPALLVGNPVVIKLPPENRMVGHFLAEAAARAGLPEGLLSVVTAETEVSKYLVAHPDIAAVHFTGGTEIGGEVAATTAGRLACSTLELGGKSAAIVLDDADLDKTAPLLMAMTTFQGQICNALTRVLVSRTRYDEVVARLTTEFGRLKVGDPRDEETNFGPLPSERVRARAEGYIERAVAAGATVAFGGRRPAEFPRGRYLEPTLLTNVANSMEVAQNEIFGPVFCVIAYDDIEDAIRIANDSRFGLAGAVFTEDMDAAQAIAARVHVGTFWINATAPCLTAPYGGMKDSGHGRVGGPEGFFDLTEIKQIVVGP</sequence>
<dbReference type="OrthoDB" id="6882680at2"/>
<evidence type="ECO:0000313" key="7">
    <source>
        <dbReference type="Proteomes" id="UP000233786"/>
    </source>
</evidence>
<gene>
    <name evidence="6" type="ORF">A8926_4650</name>
</gene>
<accession>A0A2N3Y1H9</accession>
<comment type="similarity">
    <text evidence="1 4">Belongs to the aldehyde dehydrogenase family.</text>
</comment>
<evidence type="ECO:0000256" key="3">
    <source>
        <dbReference type="PROSITE-ProRule" id="PRU10007"/>
    </source>
</evidence>
<feature type="active site" evidence="3">
    <location>
        <position position="259"/>
    </location>
</feature>
<dbReference type="InterPro" id="IPR015590">
    <property type="entry name" value="Aldehyde_DH_dom"/>
</dbReference>
<dbReference type="STRING" id="994479.GCA_000194155_06784"/>
<dbReference type="InterPro" id="IPR016162">
    <property type="entry name" value="Ald_DH_N"/>
</dbReference>
<dbReference type="Proteomes" id="UP000233786">
    <property type="component" value="Unassembled WGS sequence"/>
</dbReference>